<protein>
    <submittedName>
        <fullName evidence="1">Uncharacterized protein</fullName>
    </submittedName>
</protein>
<name>M1L7E1_9BACT</name>
<proteinExistence type="predicted"/>
<reference evidence="1" key="1">
    <citation type="journal article" date="2013" name="Appl. Environ. Microbiol.">
        <title>RubisCO Gene Clusters Found in a Metagenome Microarray from Acid Mine Drainage.</title>
        <authorList>
            <person name="Guo X."/>
            <person name="Yin H."/>
            <person name="Cong J."/>
            <person name="Dai Z."/>
            <person name="Liang Y."/>
            <person name="Liu X."/>
        </authorList>
    </citation>
    <scope>NUCLEOTIDE SEQUENCE</scope>
</reference>
<dbReference type="EMBL" id="JX308286">
    <property type="protein sequence ID" value="AGF34151.1"/>
    <property type="molecule type" value="Genomic_DNA"/>
</dbReference>
<sequence>MNMERPEEFINEYSGADPDLVFLYQTEFALLPRWIGIMSDGWPGFAGFSACL</sequence>
<accession>M1L7E1</accession>
<evidence type="ECO:0000313" key="1">
    <source>
        <dbReference type="EMBL" id="AGF34151.1"/>
    </source>
</evidence>
<organism evidence="1">
    <name type="scientific">uncultured bacterium DX-8J-22</name>
    <dbReference type="NCBI Taxonomy" id="1292055"/>
    <lineage>
        <taxon>Bacteria</taxon>
        <taxon>environmental samples</taxon>
    </lineage>
</organism>
<dbReference type="AlphaFoldDB" id="M1L7E1"/>